<dbReference type="InterPro" id="IPR051813">
    <property type="entry name" value="HepT_RNase_toxin"/>
</dbReference>
<evidence type="ECO:0000313" key="6">
    <source>
        <dbReference type="EMBL" id="GGJ94171.1"/>
    </source>
</evidence>
<evidence type="ECO:0000256" key="2">
    <source>
        <dbReference type="ARBA" id="ARBA00022649"/>
    </source>
</evidence>
<evidence type="ECO:0008006" key="8">
    <source>
        <dbReference type="Google" id="ProtNLM"/>
    </source>
</evidence>
<evidence type="ECO:0000256" key="3">
    <source>
        <dbReference type="ARBA" id="ARBA00022722"/>
    </source>
</evidence>
<dbReference type="PANTHER" id="PTHR34139">
    <property type="entry name" value="UPF0331 PROTEIN MJ0127"/>
    <property type="match status" value="1"/>
</dbReference>
<evidence type="ECO:0000256" key="5">
    <source>
        <dbReference type="ARBA" id="ARBA00022801"/>
    </source>
</evidence>
<accession>A0A917PW95</accession>
<dbReference type="AlphaFoldDB" id="A0A917PW95"/>
<keyword evidence="5" id="KW-0378">Hydrolase</keyword>
<evidence type="ECO:0000256" key="4">
    <source>
        <dbReference type="ARBA" id="ARBA00022741"/>
    </source>
</evidence>
<keyword evidence="4" id="KW-0547">Nucleotide-binding</keyword>
<evidence type="ECO:0000256" key="1">
    <source>
        <dbReference type="ARBA" id="ARBA00022553"/>
    </source>
</evidence>
<keyword evidence="2" id="KW-1277">Toxin-antitoxin system</keyword>
<sequence length="151" mass="16799">MSRSSRARLGDILIACKMIEDYAKRTDDDDIVFDAIRIRLVEIGEAVKDLDPSVTAPEPGIPWEEIAQMRDQLAHRYFDTSHAIVMATARNNILTSGPLWSACSTANEVSRHFPMRGALGFVPVRQPPRSGTLIGARSTCRIRDLSHRPGK</sequence>
<protein>
    <recommendedName>
        <fullName evidence="8">DUF86 domain-containing protein</fullName>
    </recommendedName>
</protein>
<dbReference type="Pfam" id="PF01934">
    <property type="entry name" value="HepT-like"/>
    <property type="match status" value="1"/>
</dbReference>
<organism evidence="6 7">
    <name type="scientific">Agromyces bauzanensis</name>
    <dbReference type="NCBI Taxonomy" id="1308924"/>
    <lineage>
        <taxon>Bacteria</taxon>
        <taxon>Bacillati</taxon>
        <taxon>Actinomycetota</taxon>
        <taxon>Actinomycetes</taxon>
        <taxon>Micrococcales</taxon>
        <taxon>Microbacteriaceae</taxon>
        <taxon>Agromyces</taxon>
    </lineage>
</organism>
<dbReference type="GO" id="GO:0004540">
    <property type="term" value="F:RNA nuclease activity"/>
    <property type="evidence" value="ECO:0007669"/>
    <property type="project" value="InterPro"/>
</dbReference>
<name>A0A917PW95_9MICO</name>
<dbReference type="GO" id="GO:0016787">
    <property type="term" value="F:hydrolase activity"/>
    <property type="evidence" value="ECO:0007669"/>
    <property type="project" value="UniProtKB-KW"/>
</dbReference>
<reference evidence="6" key="1">
    <citation type="journal article" date="2014" name="Int. J. Syst. Evol. Microbiol.">
        <title>Complete genome sequence of Corynebacterium casei LMG S-19264T (=DSM 44701T), isolated from a smear-ripened cheese.</title>
        <authorList>
            <consortium name="US DOE Joint Genome Institute (JGI-PGF)"/>
            <person name="Walter F."/>
            <person name="Albersmeier A."/>
            <person name="Kalinowski J."/>
            <person name="Ruckert C."/>
        </authorList>
    </citation>
    <scope>NUCLEOTIDE SEQUENCE</scope>
    <source>
        <strain evidence="6">CGMCC 1.8984</strain>
    </source>
</reference>
<dbReference type="Proteomes" id="UP000636956">
    <property type="component" value="Unassembled WGS sequence"/>
</dbReference>
<proteinExistence type="predicted"/>
<keyword evidence="1" id="KW-0597">Phosphoprotein</keyword>
<keyword evidence="7" id="KW-1185">Reference proteome</keyword>
<comment type="caution">
    <text evidence="6">The sequence shown here is derived from an EMBL/GenBank/DDBJ whole genome shotgun (WGS) entry which is preliminary data.</text>
</comment>
<dbReference type="InterPro" id="IPR008201">
    <property type="entry name" value="HepT-like"/>
</dbReference>
<gene>
    <name evidence="6" type="ORF">GCM10011372_35620</name>
</gene>
<reference evidence="6" key="2">
    <citation type="submission" date="2020-09" db="EMBL/GenBank/DDBJ databases">
        <authorList>
            <person name="Sun Q."/>
            <person name="Zhou Y."/>
        </authorList>
    </citation>
    <scope>NUCLEOTIDE SEQUENCE</scope>
    <source>
        <strain evidence="6">CGMCC 1.8984</strain>
    </source>
</reference>
<dbReference type="GO" id="GO:0110001">
    <property type="term" value="C:toxin-antitoxin complex"/>
    <property type="evidence" value="ECO:0007669"/>
    <property type="project" value="InterPro"/>
</dbReference>
<dbReference type="GO" id="GO:0000166">
    <property type="term" value="F:nucleotide binding"/>
    <property type="evidence" value="ECO:0007669"/>
    <property type="project" value="UniProtKB-KW"/>
</dbReference>
<keyword evidence="3" id="KW-0540">Nuclease</keyword>
<evidence type="ECO:0000313" key="7">
    <source>
        <dbReference type="Proteomes" id="UP000636956"/>
    </source>
</evidence>
<dbReference type="EMBL" id="BMMD01000039">
    <property type="protein sequence ID" value="GGJ94171.1"/>
    <property type="molecule type" value="Genomic_DNA"/>
</dbReference>
<dbReference type="PANTHER" id="PTHR34139:SF1">
    <property type="entry name" value="RNASE MJ1380-RELATED"/>
    <property type="match status" value="1"/>
</dbReference>